<organism evidence="7 8">
    <name type="scientific">Linderina pennispora</name>
    <dbReference type="NCBI Taxonomy" id="61395"/>
    <lineage>
        <taxon>Eukaryota</taxon>
        <taxon>Fungi</taxon>
        <taxon>Fungi incertae sedis</taxon>
        <taxon>Zoopagomycota</taxon>
        <taxon>Kickxellomycotina</taxon>
        <taxon>Kickxellomycetes</taxon>
        <taxon>Kickxellales</taxon>
        <taxon>Kickxellaceae</taxon>
        <taxon>Linderina</taxon>
    </lineage>
</organism>
<dbReference type="FunFam" id="3.40.640.10:FF:000035">
    <property type="entry name" value="O-succinylhomoserine sulfhydrylase"/>
    <property type="match status" value="1"/>
</dbReference>
<dbReference type="Proteomes" id="UP000193922">
    <property type="component" value="Unassembled WGS sequence"/>
</dbReference>
<reference evidence="7 8" key="1">
    <citation type="submission" date="2016-07" db="EMBL/GenBank/DDBJ databases">
        <title>Pervasive Adenine N6-methylation of Active Genes in Fungi.</title>
        <authorList>
            <consortium name="DOE Joint Genome Institute"/>
            <person name="Mondo S.J."/>
            <person name="Dannebaum R.O."/>
            <person name="Kuo R.C."/>
            <person name="Labutti K."/>
            <person name="Haridas S."/>
            <person name="Kuo A."/>
            <person name="Salamov A."/>
            <person name="Ahrendt S.R."/>
            <person name="Lipzen A."/>
            <person name="Sullivan W."/>
            <person name="Andreopoulos W.B."/>
            <person name="Clum A."/>
            <person name="Lindquist E."/>
            <person name="Daum C."/>
            <person name="Ramamoorthy G.K."/>
            <person name="Gryganskyi A."/>
            <person name="Culley D."/>
            <person name="Magnuson J.K."/>
            <person name="James T.Y."/>
            <person name="O'Malley M.A."/>
            <person name="Stajich J.E."/>
            <person name="Spatafora J.W."/>
            <person name="Visel A."/>
            <person name="Grigoriev I.V."/>
        </authorList>
    </citation>
    <scope>NUCLEOTIDE SEQUENCE [LARGE SCALE GENOMIC DNA]</scope>
    <source>
        <strain evidence="7 8">ATCC 12442</strain>
    </source>
</reference>
<dbReference type="InterPro" id="IPR015421">
    <property type="entry name" value="PyrdxlP-dep_Trfase_major"/>
</dbReference>
<dbReference type="Gene3D" id="3.90.1150.10">
    <property type="entry name" value="Aspartate Aminotransferase, domain 1"/>
    <property type="match status" value="1"/>
</dbReference>
<dbReference type="PROSITE" id="PS00868">
    <property type="entry name" value="CYS_MET_METAB_PP"/>
    <property type="match status" value="1"/>
</dbReference>
<dbReference type="Gene3D" id="3.40.640.10">
    <property type="entry name" value="Type I PLP-dependent aspartate aminotransferase-like (Major domain)"/>
    <property type="match status" value="1"/>
</dbReference>
<comment type="similarity">
    <text evidence="2 6">Belongs to the trans-sulfuration enzymes family.</text>
</comment>
<dbReference type="PANTHER" id="PTHR43797">
    <property type="entry name" value="HOMOCYSTEINE/CYSTEINE SYNTHASE"/>
    <property type="match status" value="1"/>
</dbReference>
<name>A0A1Y1W051_9FUNG</name>
<comment type="caution">
    <text evidence="7">The sequence shown here is derived from an EMBL/GenBank/DDBJ whole genome shotgun (WGS) entry which is preliminary data.</text>
</comment>
<dbReference type="EMBL" id="MCFD01000015">
    <property type="protein sequence ID" value="ORX66474.1"/>
    <property type="molecule type" value="Genomic_DNA"/>
</dbReference>
<dbReference type="GO" id="GO:0016829">
    <property type="term" value="F:lyase activity"/>
    <property type="evidence" value="ECO:0007669"/>
    <property type="project" value="UniProtKB-KW"/>
</dbReference>
<dbReference type="InterPro" id="IPR015422">
    <property type="entry name" value="PyrdxlP-dep_Trfase_small"/>
</dbReference>
<dbReference type="InterPro" id="IPR006235">
    <property type="entry name" value="OAc-hSer/O-AcSer_sulfhydrylase"/>
</dbReference>
<evidence type="ECO:0000256" key="6">
    <source>
        <dbReference type="RuleBase" id="RU362118"/>
    </source>
</evidence>
<dbReference type="PANTHER" id="PTHR43797:SF2">
    <property type="entry name" value="HOMOCYSTEINE_CYSTEINE SYNTHASE"/>
    <property type="match status" value="1"/>
</dbReference>
<dbReference type="STRING" id="61395.A0A1Y1W051"/>
<keyword evidence="3" id="KW-0808">Transferase</keyword>
<dbReference type="GO" id="GO:0004124">
    <property type="term" value="F:cysteine synthase activity"/>
    <property type="evidence" value="ECO:0007669"/>
    <property type="project" value="TreeGrafter"/>
</dbReference>
<dbReference type="SUPFAM" id="SSF53383">
    <property type="entry name" value="PLP-dependent transferases"/>
    <property type="match status" value="1"/>
</dbReference>
<evidence type="ECO:0000313" key="8">
    <source>
        <dbReference type="Proteomes" id="UP000193922"/>
    </source>
</evidence>
<evidence type="ECO:0000256" key="4">
    <source>
        <dbReference type="ARBA" id="ARBA00022898"/>
    </source>
</evidence>
<dbReference type="InterPro" id="IPR054542">
    <property type="entry name" value="Cys_met_metab_PP"/>
</dbReference>
<evidence type="ECO:0000256" key="5">
    <source>
        <dbReference type="PIRSR" id="PIRSR001434-2"/>
    </source>
</evidence>
<dbReference type="NCBIfam" id="TIGR01326">
    <property type="entry name" value="OAH_OAS_sulfhy"/>
    <property type="match status" value="1"/>
</dbReference>
<dbReference type="CDD" id="cd00614">
    <property type="entry name" value="CGS_like"/>
    <property type="match status" value="1"/>
</dbReference>
<dbReference type="GO" id="GO:0071269">
    <property type="term" value="P:L-homocysteine biosynthetic process"/>
    <property type="evidence" value="ECO:0007669"/>
    <property type="project" value="TreeGrafter"/>
</dbReference>
<evidence type="ECO:0000256" key="3">
    <source>
        <dbReference type="ARBA" id="ARBA00022679"/>
    </source>
</evidence>
<gene>
    <name evidence="7" type="ORF">DL89DRAFT_270013</name>
</gene>
<evidence type="ECO:0000256" key="1">
    <source>
        <dbReference type="ARBA" id="ARBA00001933"/>
    </source>
</evidence>
<keyword evidence="4 5" id="KW-0663">Pyridoxal phosphate</keyword>
<evidence type="ECO:0000256" key="2">
    <source>
        <dbReference type="ARBA" id="ARBA00009077"/>
    </source>
</evidence>
<comment type="cofactor">
    <cofactor evidence="1 6">
        <name>pyridoxal 5'-phosphate</name>
        <dbReference type="ChEBI" id="CHEBI:597326"/>
    </cofactor>
</comment>
<dbReference type="GO" id="GO:0005737">
    <property type="term" value="C:cytoplasm"/>
    <property type="evidence" value="ECO:0007669"/>
    <property type="project" value="TreeGrafter"/>
</dbReference>
<protein>
    <submittedName>
        <fullName evidence="7">O-acetylhomoserine-lyase</fullName>
    </submittedName>
</protein>
<sequence>MTQTGHSYHFDTLTVHAGQTPDTATNSRVAPIYQTASFVNKTEHFEQIFKGQRKGYVYSRTGNPTNETFEKRMAILENGYSAIATSSGTAANFMVFTVLCSPGDNIVMSNFVFGGTLMQARTSLPRLGIDARMVPSVDPEVLEEFVDENTKGVFVESISNPMLSVPDFEQLAAMAHRHGIPLVVDNTCGMGGYVVRPLDHGADIVTHSATKWINGHGTTLGGVVIDKGSFDWGSGKFPTLNEPSVFFGNKGAVDFANDKGSSALTLRLKAEAMRDFGMCMTPFAAWNFLLGLETLVLRAERQNSNAMGLAKWLVARDEVAWVSYIGLNSHPYYKNAAKYLRNGFGGVLCFGVKGGKQASVKCLDALKLVSVLANLGCAMTIAALSVSTSHYGLTEEELEQCGVRDDQIRVSLGIEKLEDIQADFAQALEKSQVN</sequence>
<accession>A0A1Y1W051</accession>
<dbReference type="PIRSF" id="PIRSF001434">
    <property type="entry name" value="CGS"/>
    <property type="match status" value="1"/>
</dbReference>
<dbReference type="Pfam" id="PF01053">
    <property type="entry name" value="Cys_Met_Meta_PP"/>
    <property type="match status" value="1"/>
</dbReference>
<keyword evidence="8" id="KW-1185">Reference proteome</keyword>
<keyword evidence="7" id="KW-0456">Lyase</keyword>
<dbReference type="GeneID" id="63805178"/>
<dbReference type="OrthoDB" id="3512640at2759"/>
<dbReference type="RefSeq" id="XP_040740462.1">
    <property type="nucleotide sequence ID" value="XM_040888530.1"/>
</dbReference>
<evidence type="ECO:0000313" key="7">
    <source>
        <dbReference type="EMBL" id="ORX66474.1"/>
    </source>
</evidence>
<dbReference type="GO" id="GO:0030170">
    <property type="term" value="F:pyridoxal phosphate binding"/>
    <property type="evidence" value="ECO:0007669"/>
    <property type="project" value="InterPro"/>
</dbReference>
<dbReference type="GO" id="GO:0006535">
    <property type="term" value="P:cysteine biosynthetic process from serine"/>
    <property type="evidence" value="ECO:0007669"/>
    <property type="project" value="TreeGrafter"/>
</dbReference>
<feature type="modified residue" description="N6-(pyridoxal phosphate)lysine" evidence="5">
    <location>
        <position position="211"/>
    </location>
</feature>
<dbReference type="InterPro" id="IPR000277">
    <property type="entry name" value="Cys/Met-Metab_PyrdxlP-dep_enz"/>
</dbReference>
<dbReference type="InterPro" id="IPR015424">
    <property type="entry name" value="PyrdxlP-dep_Trfase"/>
</dbReference>
<dbReference type="GO" id="GO:0019346">
    <property type="term" value="P:transsulfuration"/>
    <property type="evidence" value="ECO:0007669"/>
    <property type="project" value="InterPro"/>
</dbReference>
<dbReference type="AlphaFoldDB" id="A0A1Y1W051"/>
<proteinExistence type="inferred from homology"/>
<dbReference type="GO" id="GO:0003961">
    <property type="term" value="F:O-acetylhomoserine aminocarboxypropyltransferase activity"/>
    <property type="evidence" value="ECO:0007669"/>
    <property type="project" value="TreeGrafter"/>
</dbReference>